<comment type="subcellular location">
    <subcellularLocation>
        <location evidence="8">Cytoplasm</location>
    </subcellularLocation>
</comment>
<dbReference type="HOGENOM" id="CLU_038142_1_0_7"/>
<gene>
    <name evidence="8" type="primary">selA</name>
    <name evidence="11" type="ORF">ETSY1_17220</name>
</gene>
<dbReference type="InterPro" id="IPR018319">
    <property type="entry name" value="SelA-like"/>
</dbReference>
<dbReference type="PANTHER" id="PTHR32328">
    <property type="entry name" value="L-SERYL-TRNA(SEC) SELENIUM TRANSFERASE"/>
    <property type="match status" value="1"/>
</dbReference>
<sequence length="473" mass="51726">MAQVHTTYLRRLPAVDEILRHDQVQSWIEQFSRNAVTAEVRQVLDTYRQQILQTTDTAVLDALPMDLDTIAQHIHIQLASNQAYRLQRVINATGVVIHTNLGRSLLASEAVENLQTVAASYSNLEYDLERGQRGSRYAHVEAALKALTGAEAALVVNNNAAAVFLALQALAANREVVVSRGQLIEIGGSFRIPDIMRGSGAILREVGTTNKTHPRDYAQAINDQTAMLLRVHTSNYRIVGFTSEVALPELVQIGQAHNVVVMEDLGSGTLIDLRPYGLPEEPTVPEVVASGVDLVTFSGDKLLGGPQAGILVGKAAYIDAVRRHPLNRALRVDKFTVAALEATLKFYSDPEHAIRHIPTLNMLCMAPQDIARRANRLRRRLSGPAQCAYRPSLVDGTSAVGGGALPMAQLPTKLLALQPAFCSVADLERYLRCRQPVIIGRIAQDQFLFDLRTVQDAEIPEIATALQERVPAS</sequence>
<dbReference type="AlphaFoldDB" id="W4LNA0"/>
<evidence type="ECO:0000256" key="7">
    <source>
        <dbReference type="ARBA" id="ARBA00044507"/>
    </source>
</evidence>
<accession>W4LNA0</accession>
<dbReference type="Pfam" id="PF12390">
    <property type="entry name" value="Se-cys_synth_N"/>
    <property type="match status" value="1"/>
</dbReference>
<dbReference type="PANTHER" id="PTHR32328:SF0">
    <property type="entry name" value="L-SERYL-TRNA(SEC) SELENIUM TRANSFERASE"/>
    <property type="match status" value="1"/>
</dbReference>
<evidence type="ECO:0000256" key="6">
    <source>
        <dbReference type="ARBA" id="ARBA00023266"/>
    </source>
</evidence>
<evidence type="ECO:0000259" key="10">
    <source>
        <dbReference type="Pfam" id="PF12390"/>
    </source>
</evidence>
<comment type="caution">
    <text evidence="11">The sequence shown here is derived from an EMBL/GenBank/DDBJ whole genome shotgun (WGS) entry which is preliminary data.</text>
</comment>
<keyword evidence="2 8" id="KW-0963">Cytoplasm</keyword>
<dbReference type="InterPro" id="IPR004534">
    <property type="entry name" value="SelA_trans"/>
</dbReference>
<feature type="modified residue" description="N6-(pyridoxal phosphate)lysine" evidence="8 9">
    <location>
        <position position="301"/>
    </location>
</feature>
<dbReference type="NCBIfam" id="TIGR00474">
    <property type="entry name" value="selA"/>
    <property type="match status" value="1"/>
</dbReference>
<keyword evidence="4 8" id="KW-0663">Pyridoxal phosphate</keyword>
<evidence type="ECO:0000256" key="5">
    <source>
        <dbReference type="ARBA" id="ARBA00022917"/>
    </source>
</evidence>
<dbReference type="EC" id="2.9.1.1" evidence="8"/>
<evidence type="ECO:0000256" key="1">
    <source>
        <dbReference type="ARBA" id="ARBA00001933"/>
    </source>
</evidence>
<name>W4LNA0_ENTF1</name>
<evidence type="ECO:0000256" key="2">
    <source>
        <dbReference type="ARBA" id="ARBA00022490"/>
    </source>
</evidence>
<dbReference type="PATRIC" id="fig|1429438.4.peg.3380"/>
<dbReference type="InterPro" id="IPR025862">
    <property type="entry name" value="SelA_trans_N_dom"/>
</dbReference>
<dbReference type="GO" id="GO:0001514">
    <property type="term" value="P:selenocysteine incorporation"/>
    <property type="evidence" value="ECO:0007669"/>
    <property type="project" value="UniProtKB-UniRule"/>
</dbReference>
<dbReference type="SUPFAM" id="SSF53383">
    <property type="entry name" value="PLP-dependent transferases"/>
    <property type="match status" value="1"/>
</dbReference>
<comment type="catalytic activity">
    <reaction evidence="8">
        <text>L-seryl-tRNA(Sec) + selenophosphate + H(+) = L-selenocysteinyl-tRNA(Sec) + phosphate</text>
        <dbReference type="Rhea" id="RHEA:22728"/>
        <dbReference type="Rhea" id="RHEA-COMP:9742"/>
        <dbReference type="Rhea" id="RHEA-COMP:9743"/>
        <dbReference type="ChEBI" id="CHEBI:15378"/>
        <dbReference type="ChEBI" id="CHEBI:16144"/>
        <dbReference type="ChEBI" id="CHEBI:43474"/>
        <dbReference type="ChEBI" id="CHEBI:78533"/>
        <dbReference type="ChEBI" id="CHEBI:78573"/>
        <dbReference type="EC" id="2.9.1.1"/>
    </reaction>
</comment>
<reference evidence="11 12" key="1">
    <citation type="journal article" date="2014" name="Nature">
        <title>An environmental bacterial taxon with a large and distinct metabolic repertoire.</title>
        <authorList>
            <person name="Wilson M.C."/>
            <person name="Mori T."/>
            <person name="Ruckert C."/>
            <person name="Uria A.R."/>
            <person name="Helf M.J."/>
            <person name="Takada K."/>
            <person name="Gernert C."/>
            <person name="Steffens U.A."/>
            <person name="Heycke N."/>
            <person name="Schmitt S."/>
            <person name="Rinke C."/>
            <person name="Helfrich E.J."/>
            <person name="Brachmann A.O."/>
            <person name="Gurgui C."/>
            <person name="Wakimoto T."/>
            <person name="Kracht M."/>
            <person name="Crusemann M."/>
            <person name="Hentschel U."/>
            <person name="Abe I."/>
            <person name="Matsunaga S."/>
            <person name="Kalinowski J."/>
            <person name="Takeyama H."/>
            <person name="Piel J."/>
        </authorList>
    </citation>
    <scope>NUCLEOTIDE SEQUENCE [LARGE SCALE GENOMIC DNA]</scope>
    <source>
        <strain evidence="12">TSY1</strain>
    </source>
</reference>
<dbReference type="Proteomes" id="UP000019141">
    <property type="component" value="Unassembled WGS sequence"/>
</dbReference>
<protein>
    <recommendedName>
        <fullName evidence="8">L-seryl-tRNA(Sec) selenium transferase</fullName>
        <ecNumber evidence="8">2.9.1.1</ecNumber>
    </recommendedName>
    <alternativeName>
        <fullName evidence="8">Selenocysteine synthase</fullName>
        <shortName evidence="8">Sec synthase</shortName>
    </alternativeName>
    <alternativeName>
        <fullName evidence="8">Selenocysteinyl-tRNA(Sec) synthase</fullName>
    </alternativeName>
</protein>
<dbReference type="GO" id="GO:0004125">
    <property type="term" value="F:L-seryl-tRNA(Sec) selenium transferase activity"/>
    <property type="evidence" value="ECO:0007669"/>
    <property type="project" value="UniProtKB-UniRule"/>
</dbReference>
<keyword evidence="6 8" id="KW-0711">Selenium</keyword>
<dbReference type="HAMAP" id="MF_00423">
    <property type="entry name" value="SelA"/>
    <property type="match status" value="1"/>
</dbReference>
<feature type="domain" description="L-seryl-tRNA selenium transferase N-terminal" evidence="10">
    <location>
        <begin position="9"/>
        <end position="48"/>
    </location>
</feature>
<dbReference type="GO" id="GO:0005737">
    <property type="term" value="C:cytoplasm"/>
    <property type="evidence" value="ECO:0007669"/>
    <property type="project" value="UniProtKB-SubCell"/>
</dbReference>
<comment type="cofactor">
    <cofactor evidence="1 8 9">
        <name>pyridoxal 5'-phosphate</name>
        <dbReference type="ChEBI" id="CHEBI:597326"/>
    </cofactor>
</comment>
<comment type="pathway">
    <text evidence="8">Aminoacyl-tRNA biosynthesis; selenocysteinyl-tRNA(Sec) biosynthesis; selenocysteinyl-tRNA(Sec) from L-seryl-tRNA(Sec) (bacterial route): step 1/1.</text>
</comment>
<keyword evidence="12" id="KW-1185">Reference proteome</keyword>
<dbReference type="Gene3D" id="3.40.640.10">
    <property type="entry name" value="Type I PLP-dependent aspartate aminotransferase-like (Major domain)"/>
    <property type="match status" value="1"/>
</dbReference>
<dbReference type="Gene3D" id="3.90.1150.180">
    <property type="match status" value="1"/>
</dbReference>
<evidence type="ECO:0000256" key="8">
    <source>
        <dbReference type="HAMAP-Rule" id="MF_00423"/>
    </source>
</evidence>
<comment type="similarity">
    <text evidence="7 8">Belongs to the SelA family.</text>
</comment>
<evidence type="ECO:0000256" key="3">
    <source>
        <dbReference type="ARBA" id="ARBA00022679"/>
    </source>
</evidence>
<dbReference type="InterPro" id="IPR015421">
    <property type="entry name" value="PyrdxlP-dep_Trfase_major"/>
</dbReference>
<evidence type="ECO:0000313" key="11">
    <source>
        <dbReference type="EMBL" id="ETW98841.1"/>
    </source>
</evidence>
<proteinExistence type="inferred from homology"/>
<dbReference type="Pfam" id="PF03841">
    <property type="entry name" value="SelA"/>
    <property type="match status" value="1"/>
</dbReference>
<evidence type="ECO:0000256" key="9">
    <source>
        <dbReference type="PIRSR" id="PIRSR618319-50"/>
    </source>
</evidence>
<keyword evidence="3 8" id="KW-0808">Transferase</keyword>
<comment type="function">
    <text evidence="8">Converts seryl-tRNA(Sec) to selenocysteinyl-tRNA(Sec) required for selenoprotein biosynthesis.</text>
</comment>
<organism evidence="11 12">
    <name type="scientific">Entotheonella factor</name>
    <dbReference type="NCBI Taxonomy" id="1429438"/>
    <lineage>
        <taxon>Bacteria</taxon>
        <taxon>Pseudomonadati</taxon>
        <taxon>Nitrospinota/Tectimicrobiota group</taxon>
        <taxon>Candidatus Tectimicrobiota</taxon>
        <taxon>Candidatus Entotheonellia</taxon>
        <taxon>Candidatus Entotheonellales</taxon>
        <taxon>Candidatus Entotheonellaceae</taxon>
        <taxon>Candidatus Entotheonella</taxon>
    </lineage>
</organism>
<evidence type="ECO:0000256" key="4">
    <source>
        <dbReference type="ARBA" id="ARBA00022898"/>
    </source>
</evidence>
<keyword evidence="5 8" id="KW-0648">Protein biosynthesis</keyword>
<evidence type="ECO:0000313" key="12">
    <source>
        <dbReference type="Proteomes" id="UP000019141"/>
    </source>
</evidence>
<dbReference type="EMBL" id="AZHW01000514">
    <property type="protein sequence ID" value="ETW98841.1"/>
    <property type="molecule type" value="Genomic_DNA"/>
</dbReference>
<dbReference type="InterPro" id="IPR015424">
    <property type="entry name" value="PyrdxlP-dep_Trfase"/>
</dbReference>
<dbReference type="GO" id="GO:0001717">
    <property type="term" value="P:conversion of seryl-tRNAsec to selenocys-tRNAsec"/>
    <property type="evidence" value="ECO:0007669"/>
    <property type="project" value="UniProtKB-UniRule"/>
</dbReference>
<dbReference type="UniPathway" id="UPA00906">
    <property type="reaction ID" value="UER00896"/>
</dbReference>